<evidence type="ECO:0000256" key="1">
    <source>
        <dbReference type="SAM" id="MobiDB-lite"/>
    </source>
</evidence>
<evidence type="ECO:0000313" key="4">
    <source>
        <dbReference type="Proteomes" id="UP000193920"/>
    </source>
</evidence>
<dbReference type="Pfam" id="PF08011">
    <property type="entry name" value="PDDEXK_9"/>
    <property type="match status" value="1"/>
</dbReference>
<evidence type="ECO:0000313" key="3">
    <source>
        <dbReference type="EMBL" id="ORY10017.1"/>
    </source>
</evidence>
<reference evidence="3 4" key="1">
    <citation type="submission" date="2016-08" db="EMBL/GenBank/DDBJ databases">
        <title>A Parts List for Fungal Cellulosomes Revealed by Comparative Genomics.</title>
        <authorList>
            <consortium name="DOE Joint Genome Institute"/>
            <person name="Haitjema C.H."/>
            <person name="Gilmore S.P."/>
            <person name="Henske J.K."/>
            <person name="Solomon K.V."/>
            <person name="De Groot R."/>
            <person name="Kuo A."/>
            <person name="Mondo S.J."/>
            <person name="Salamov A.A."/>
            <person name="Labutti K."/>
            <person name="Zhao Z."/>
            <person name="Chiniquy J."/>
            <person name="Barry K."/>
            <person name="Brewer H.M."/>
            <person name="Purvine S.O."/>
            <person name="Wright A.T."/>
            <person name="Boxma B."/>
            <person name="Van Alen T."/>
            <person name="Hackstein J.H."/>
            <person name="Baker S.E."/>
            <person name="Grigoriev I.V."/>
            <person name="O'Malley M.A."/>
        </authorList>
    </citation>
    <scope>NUCLEOTIDE SEQUENCE [LARGE SCALE GENOMIC DNA]</scope>
    <source>
        <strain evidence="3 4">G1</strain>
    </source>
</reference>
<proteinExistence type="predicted"/>
<dbReference type="InterPro" id="IPR012547">
    <property type="entry name" value="PDDEXK_9"/>
</dbReference>
<dbReference type="OrthoDB" id="2143434at2759"/>
<dbReference type="Proteomes" id="UP000193920">
    <property type="component" value="Unassembled WGS sequence"/>
</dbReference>
<dbReference type="InterPro" id="IPR018631">
    <property type="entry name" value="AAA-ATPase-like_dom"/>
</dbReference>
<name>A0A1Y1ZJ20_9FUNG</name>
<dbReference type="PANTHER" id="PTHR34825:SF1">
    <property type="entry name" value="AAA-ATPASE-LIKE DOMAIN-CONTAINING PROTEIN"/>
    <property type="match status" value="1"/>
</dbReference>
<evidence type="ECO:0000259" key="2">
    <source>
        <dbReference type="Pfam" id="PF09820"/>
    </source>
</evidence>
<dbReference type="EMBL" id="MCOG01000400">
    <property type="protein sequence ID" value="ORY10017.1"/>
    <property type="molecule type" value="Genomic_DNA"/>
</dbReference>
<dbReference type="PANTHER" id="PTHR34825">
    <property type="entry name" value="CONSERVED PROTEIN, WITH A WEAK D-GALACTARATE DEHYDRATASE/ALTRONATE HYDROLASE DOMAIN"/>
    <property type="match status" value="1"/>
</dbReference>
<keyword evidence="4" id="KW-1185">Reference proteome</keyword>
<gene>
    <name evidence="3" type="ORF">LY90DRAFT_708943</name>
</gene>
<dbReference type="Pfam" id="PF09820">
    <property type="entry name" value="AAA-ATPase_like"/>
    <property type="match status" value="1"/>
</dbReference>
<dbReference type="SUPFAM" id="SSF52540">
    <property type="entry name" value="P-loop containing nucleoside triphosphate hydrolases"/>
    <property type="match status" value="1"/>
</dbReference>
<accession>A0A1Y1ZJ20</accession>
<organism evidence="3 4">
    <name type="scientific">Neocallimastix californiae</name>
    <dbReference type="NCBI Taxonomy" id="1754190"/>
    <lineage>
        <taxon>Eukaryota</taxon>
        <taxon>Fungi</taxon>
        <taxon>Fungi incertae sedis</taxon>
        <taxon>Chytridiomycota</taxon>
        <taxon>Chytridiomycota incertae sedis</taxon>
        <taxon>Neocallimastigomycetes</taxon>
        <taxon>Neocallimastigales</taxon>
        <taxon>Neocallimastigaceae</taxon>
        <taxon>Neocallimastix</taxon>
    </lineage>
</organism>
<protein>
    <recommendedName>
        <fullName evidence="2">AAA-ATPase-like domain-containing protein</fullName>
    </recommendedName>
</protein>
<dbReference type="InterPro" id="IPR027417">
    <property type="entry name" value="P-loop_NTPase"/>
</dbReference>
<comment type="caution">
    <text evidence="3">The sequence shown here is derived from an EMBL/GenBank/DDBJ whole genome shotgun (WGS) entry which is preliminary data.</text>
</comment>
<feature type="region of interest" description="Disordered" evidence="1">
    <location>
        <begin position="563"/>
        <end position="617"/>
    </location>
</feature>
<dbReference type="STRING" id="1754190.A0A1Y1ZJ20"/>
<feature type="compositionally biased region" description="Basic and acidic residues" evidence="1">
    <location>
        <begin position="563"/>
        <end position="580"/>
    </location>
</feature>
<sequence>MKKSLKQRKKEKLGLIINSNAMYRTFMDLLNQDYFVDKSNIINDFNKLISKNSDKYVCITKPRRFGKTSIAAMLVTYYSEGIPSKGIFDKLKVSKGKSSDKKEKKQEIKQYNEFQGKYHTIYINLSYNFSSNNTIENLKSSINEDLKMDIERLYPKSKILNKYNDNIDKNLERLCLEIGKKFVLILDEWDYIITNKKLSENVREEYIVFLKDLIKDRSYTAFVYMTGIVPIAKELSHSTLNCFAKYTMLNDEEYFQYFGFTEQEVKALCIENTKLKYKDLESWYNGYKSYNGENIFNPLSVVRALKSKKIKNYWSQTGRYDEVKRIINYDIDGVKEDILKLINGEKIKIKLNDYDVEEIQGKSKNEKSKYELYSEMVTYGFLTYCKEEISIPNKELEEKFIDALKDRSDMKYFYDMIENSEEMLKATLNKNVKRMCEILNKSHMEKIRPGDKVDHGTLKLIMDYVYFHARSIYNITEEYPNGKGRADLIIYPKEENKLKGEIIIIELKVDRSAEEAINQIKEEKYFFDFKDKEYYGNILFVGINYDKKKKQYSCIIEEYDKNEDTSEAKNKRKNKPDSDGIYKTSEAKKKRRNEPESEGVYMNLRSSHRKLSKNYSG</sequence>
<dbReference type="Gene3D" id="3.40.50.300">
    <property type="entry name" value="P-loop containing nucleotide triphosphate hydrolases"/>
    <property type="match status" value="1"/>
</dbReference>
<dbReference type="AlphaFoldDB" id="A0A1Y1ZJ20"/>
<feature type="compositionally biased region" description="Basic residues" evidence="1">
    <location>
        <begin position="606"/>
        <end position="617"/>
    </location>
</feature>
<feature type="domain" description="AAA-ATPase-like" evidence="2">
    <location>
        <begin position="26"/>
        <end position="234"/>
    </location>
</feature>